<dbReference type="EMBL" id="SIDB01000010">
    <property type="protein sequence ID" value="KAI3426933.1"/>
    <property type="molecule type" value="Genomic_DNA"/>
</dbReference>
<reference evidence="2" key="1">
    <citation type="journal article" date="2019" name="Plant J.">
        <title>Chlorella vulgaris genome assembly and annotation reveals the molecular basis for metabolic acclimation to high light conditions.</title>
        <authorList>
            <person name="Cecchin M."/>
            <person name="Marcolungo L."/>
            <person name="Rossato M."/>
            <person name="Girolomoni L."/>
            <person name="Cosentino E."/>
            <person name="Cuine S."/>
            <person name="Li-Beisson Y."/>
            <person name="Delledonne M."/>
            <person name="Ballottari M."/>
        </authorList>
    </citation>
    <scope>NUCLEOTIDE SEQUENCE</scope>
    <source>
        <strain evidence="2">211/11P</strain>
    </source>
</reference>
<dbReference type="Proteomes" id="UP001055712">
    <property type="component" value="Unassembled WGS sequence"/>
</dbReference>
<gene>
    <name evidence="2" type="ORF">D9Q98_006877</name>
</gene>
<feature type="compositionally biased region" description="Basic and acidic residues" evidence="1">
    <location>
        <begin position="128"/>
        <end position="182"/>
    </location>
</feature>
<feature type="compositionally biased region" description="Basic and acidic residues" evidence="1">
    <location>
        <begin position="49"/>
        <end position="74"/>
    </location>
</feature>
<evidence type="ECO:0000256" key="1">
    <source>
        <dbReference type="SAM" id="MobiDB-lite"/>
    </source>
</evidence>
<sequence length="196" mass="20998">MLRMSFQRGLRAAASFQSCAPLTTSSAALKGKTEPPKEDGSHAVDQYIFEEHCRTTRVASKDAQEVAERLRRNDYGAPKSNRAPRSRTAPPAAEAAAAPPHGATPATRSTKGAGFASSSGTEDVVQELVEKGSKKMMQSDDGREEMRQGSFDSDKIAERVVEEGKKEAGGEAQARADNEDVRDAVKSRIISGTQTS</sequence>
<feature type="compositionally biased region" description="Low complexity" evidence="1">
    <location>
        <begin position="86"/>
        <end position="108"/>
    </location>
</feature>
<accession>A0A9D4YUH3</accession>
<organism evidence="2 3">
    <name type="scientific">Chlorella vulgaris</name>
    <name type="common">Green alga</name>
    <dbReference type="NCBI Taxonomy" id="3077"/>
    <lineage>
        <taxon>Eukaryota</taxon>
        <taxon>Viridiplantae</taxon>
        <taxon>Chlorophyta</taxon>
        <taxon>core chlorophytes</taxon>
        <taxon>Trebouxiophyceae</taxon>
        <taxon>Chlorellales</taxon>
        <taxon>Chlorellaceae</taxon>
        <taxon>Chlorella clade</taxon>
        <taxon>Chlorella</taxon>
    </lineage>
</organism>
<comment type="caution">
    <text evidence="2">The sequence shown here is derived from an EMBL/GenBank/DDBJ whole genome shotgun (WGS) entry which is preliminary data.</text>
</comment>
<dbReference type="AlphaFoldDB" id="A0A9D4YUH3"/>
<name>A0A9D4YUH3_CHLVU</name>
<feature type="region of interest" description="Disordered" evidence="1">
    <location>
        <begin position="21"/>
        <end position="182"/>
    </location>
</feature>
<keyword evidence="3" id="KW-1185">Reference proteome</keyword>
<dbReference type="OrthoDB" id="514855at2759"/>
<feature type="compositionally biased region" description="Basic and acidic residues" evidence="1">
    <location>
        <begin position="31"/>
        <end position="42"/>
    </location>
</feature>
<proteinExistence type="predicted"/>
<reference evidence="2" key="2">
    <citation type="submission" date="2020-11" db="EMBL/GenBank/DDBJ databases">
        <authorList>
            <person name="Cecchin M."/>
            <person name="Marcolungo L."/>
            <person name="Rossato M."/>
            <person name="Girolomoni L."/>
            <person name="Cosentino E."/>
            <person name="Cuine S."/>
            <person name="Li-Beisson Y."/>
            <person name="Delledonne M."/>
            <person name="Ballottari M."/>
        </authorList>
    </citation>
    <scope>NUCLEOTIDE SEQUENCE</scope>
    <source>
        <strain evidence="2">211/11P</strain>
        <tissue evidence="2">Whole cell</tissue>
    </source>
</reference>
<evidence type="ECO:0000313" key="2">
    <source>
        <dbReference type="EMBL" id="KAI3426933.1"/>
    </source>
</evidence>
<protein>
    <submittedName>
        <fullName evidence="2">Uncharacterized protein</fullName>
    </submittedName>
</protein>
<evidence type="ECO:0000313" key="3">
    <source>
        <dbReference type="Proteomes" id="UP001055712"/>
    </source>
</evidence>